<evidence type="ECO:0000313" key="6">
    <source>
        <dbReference type="EMBL" id="CAE7238826.1"/>
    </source>
</evidence>
<keyword evidence="1" id="KW-0436">Ligase</keyword>
<dbReference type="SUPFAM" id="SSF56059">
    <property type="entry name" value="Glutathione synthetase ATP-binding domain-like"/>
    <property type="match status" value="1"/>
</dbReference>
<evidence type="ECO:0000256" key="1">
    <source>
        <dbReference type="ARBA" id="ARBA00022598"/>
    </source>
</evidence>
<feature type="transmembrane region" description="Helical" evidence="5">
    <location>
        <begin position="1354"/>
        <end position="1373"/>
    </location>
</feature>
<sequence length="1424" mass="158350">MGNAALKQHVVRLLEQHAPLVVKDLPYDELLALSVLGISVTLQRLELQERVLENLGIFLPLEIQSAWLEEVELSLRSGLHLHASAERLVLSVRLRDWDREVEAICQADAKKPWSNTEHAGQPFLLKLVSSFDVEVRNVEILCEMPDAESVPWTFGISTSACLEPLALKQILDPAQCWHAALILKDFRVRVAPSEVLARAARADERGLVVLCDEMRIQAHGSKRGGLPLEQTCGRQDAKLCMMLSVSGCAGLRISQQQLGMLFRLGHVFVLWDAFLRSLGTSMISAWMKDLEDLFVVMGQEPLTNAIFILDFGAMPVELILEDGHGSASGQLLLGAKNSHAEIACESRAMKLLRIVIVATATMMLWLTVFWTLFLAPVETAHPLYAPITTMPVGGAIETAIQTPSGMPHCEHRPTAAEQLSTKDVTVSFPLLGKRSLYWRKKDLPKEDKGLFLLEKVYKDEWYRQGVSTWESLNATFIVSKQQKRTHLSSLCSNHPRHQVFNHLHFSDSFTVKSSLASVMKNFARAMPQRAAEIELLLPSSFVLSLREDCHDFKNKVGSAMWIHKQDRTHNSNGVRLLTAQEAERMAANCGTRRPPHGLVQRYLPNPLLVAGHKCDFRVYLYVPTTMPFIALYSPVWYLRCGHQIFNINSTDPEMVVTNTKVHGKLREGANYSELVLGPEKLQQQLTLQGLPADFVKARLLPAMKSKLALLMEVMYFDVALADLETTNYELYGIDMMLDADLNLWLIEVNSSPGLEKSLGARKEAVEAILPPLVGLQPRAEPAWQLYPCCPQGGDTPWQAMPPGLSKSLQVRPLSRADEDDDSYSDEESAAHFDLQLVCDRPPVLETRTSAQVVKAVGSAIHRVGSKFGIYDASLSPVPEDLEQEETPEPPEESRTKRLWRRTATTGCDMNEMKAKPKKLVRRRSLDLDSRATALTAVSNRGLGAKLSQSGLKLDSLDGGSQSSSVPSSTMQDLGLPFIFRRSSHHLNRLASGKKLGSLASLAASLPSSPQILEDNLRQEGAKTRASILDFEHLFVQYFVEVMPCRGRFAGRFSGEQRAPGTVRLAQPSAWEVAREWKEVLLDLLMQHKALILQHWPELQLTRKGLERRLNEELVVKDELSGPKSRVLLTLAPEQVCHRLLWALGDSIPTEVALKQVERRLQEHFPQSQVRCSDNWLWPASVIRTLFGITCVLLVVGMRSALLAALIVYETEPPIPGKKRKVDVSGPTWEELLDQLSARLILASSLGYLWLLYGIAAAFPLRSLHSPFQRDLGCLAAYSRTGTLLFRIAAPMAACGIPAAMAVRFDRLGLGLLVPAHDRPVGFHTAALAAACALPPLNMAAAWSIRSSLYSHHHFLMVLLFGMHLGSALGFVLYFAMMKWAVLGAATVVFAGMHLFVWYQAEFTSVSLLKAAQLQWACAHLIPIL</sequence>
<evidence type="ECO:0000313" key="7">
    <source>
        <dbReference type="Proteomes" id="UP000601435"/>
    </source>
</evidence>
<gene>
    <name evidence="6" type="primary">TTLL10</name>
    <name evidence="6" type="ORF">SNEC2469_LOCUS4177</name>
</gene>
<dbReference type="Gene3D" id="3.30.470.20">
    <property type="entry name" value="ATP-grasp fold, B domain"/>
    <property type="match status" value="1"/>
</dbReference>
<organism evidence="6 7">
    <name type="scientific">Symbiodinium necroappetens</name>
    <dbReference type="NCBI Taxonomy" id="1628268"/>
    <lineage>
        <taxon>Eukaryota</taxon>
        <taxon>Sar</taxon>
        <taxon>Alveolata</taxon>
        <taxon>Dinophyceae</taxon>
        <taxon>Suessiales</taxon>
        <taxon>Symbiodiniaceae</taxon>
        <taxon>Symbiodinium</taxon>
    </lineage>
</organism>
<keyword evidence="5" id="KW-1133">Transmembrane helix</keyword>
<feature type="compositionally biased region" description="Acidic residues" evidence="4">
    <location>
        <begin position="879"/>
        <end position="890"/>
    </location>
</feature>
<dbReference type="PANTHER" id="PTHR12241">
    <property type="entry name" value="TUBULIN POLYGLUTAMYLASE"/>
    <property type="match status" value="1"/>
</dbReference>
<dbReference type="GO" id="GO:0005524">
    <property type="term" value="F:ATP binding"/>
    <property type="evidence" value="ECO:0007669"/>
    <property type="project" value="UniProtKB-KW"/>
</dbReference>
<proteinExistence type="predicted"/>
<dbReference type="Proteomes" id="UP000601435">
    <property type="component" value="Unassembled WGS sequence"/>
</dbReference>
<accession>A0A812L262</accession>
<feature type="transmembrane region" description="Helical" evidence="5">
    <location>
        <begin position="1322"/>
        <end position="1342"/>
    </location>
</feature>
<keyword evidence="7" id="KW-1185">Reference proteome</keyword>
<feature type="transmembrane region" description="Helical" evidence="5">
    <location>
        <begin position="1239"/>
        <end position="1260"/>
    </location>
</feature>
<keyword evidence="5" id="KW-0812">Transmembrane</keyword>
<keyword evidence="5" id="KW-0472">Membrane</keyword>
<evidence type="ECO:0000256" key="5">
    <source>
        <dbReference type="SAM" id="Phobius"/>
    </source>
</evidence>
<keyword evidence="3" id="KW-0067">ATP-binding</keyword>
<protein>
    <submittedName>
        <fullName evidence="6">TTLL10 protein</fullName>
    </submittedName>
</protein>
<name>A0A812L262_9DINO</name>
<evidence type="ECO:0000256" key="3">
    <source>
        <dbReference type="ARBA" id="ARBA00022840"/>
    </source>
</evidence>
<feature type="non-terminal residue" evidence="6">
    <location>
        <position position="1424"/>
    </location>
</feature>
<dbReference type="EMBL" id="CAJNJA010008642">
    <property type="protein sequence ID" value="CAE7238826.1"/>
    <property type="molecule type" value="Genomic_DNA"/>
</dbReference>
<dbReference type="PROSITE" id="PS51221">
    <property type="entry name" value="TTL"/>
    <property type="match status" value="1"/>
</dbReference>
<reference evidence="6" key="1">
    <citation type="submission" date="2021-02" db="EMBL/GenBank/DDBJ databases">
        <authorList>
            <person name="Dougan E. K."/>
            <person name="Rhodes N."/>
            <person name="Thang M."/>
            <person name="Chan C."/>
        </authorList>
    </citation>
    <scope>NUCLEOTIDE SEQUENCE</scope>
</reference>
<keyword evidence="2" id="KW-0547">Nucleotide-binding</keyword>
<feature type="transmembrane region" description="Helical" evidence="5">
    <location>
        <begin position="351"/>
        <end position="373"/>
    </location>
</feature>
<comment type="caution">
    <text evidence="6">The sequence shown here is derived from an EMBL/GenBank/DDBJ whole genome shotgun (WGS) entry which is preliminary data.</text>
</comment>
<dbReference type="Pfam" id="PF03133">
    <property type="entry name" value="TTL"/>
    <property type="match status" value="1"/>
</dbReference>
<dbReference type="GO" id="GO:0036064">
    <property type="term" value="C:ciliary basal body"/>
    <property type="evidence" value="ECO:0007669"/>
    <property type="project" value="TreeGrafter"/>
</dbReference>
<dbReference type="GO" id="GO:0000226">
    <property type="term" value="P:microtubule cytoskeleton organization"/>
    <property type="evidence" value="ECO:0007669"/>
    <property type="project" value="TreeGrafter"/>
</dbReference>
<evidence type="ECO:0000256" key="4">
    <source>
        <dbReference type="SAM" id="MobiDB-lite"/>
    </source>
</evidence>
<dbReference type="InterPro" id="IPR004344">
    <property type="entry name" value="TTL/TTLL_fam"/>
</dbReference>
<dbReference type="GO" id="GO:0070740">
    <property type="term" value="F:tubulin-glutamic acid ligase activity"/>
    <property type="evidence" value="ECO:0007669"/>
    <property type="project" value="TreeGrafter"/>
</dbReference>
<feature type="transmembrane region" description="Helical" evidence="5">
    <location>
        <begin position="1379"/>
        <end position="1398"/>
    </location>
</feature>
<evidence type="ECO:0000256" key="2">
    <source>
        <dbReference type="ARBA" id="ARBA00022741"/>
    </source>
</evidence>
<dbReference type="GO" id="GO:0015631">
    <property type="term" value="F:tubulin binding"/>
    <property type="evidence" value="ECO:0007669"/>
    <property type="project" value="TreeGrafter"/>
</dbReference>
<feature type="region of interest" description="Disordered" evidence="4">
    <location>
        <begin position="878"/>
        <end position="897"/>
    </location>
</feature>
<dbReference type="PANTHER" id="PTHR12241:SF147">
    <property type="entry name" value="TUBULIN POLYGLUTAMYLASE TTLL7"/>
    <property type="match status" value="1"/>
</dbReference>
<dbReference type="OrthoDB" id="288171at2759"/>
<feature type="transmembrane region" description="Helical" evidence="5">
    <location>
        <begin position="1281"/>
        <end position="1302"/>
    </location>
</feature>